<accession>A0A1K2H719</accession>
<dbReference type="PANTHER" id="PTHR19328">
    <property type="entry name" value="HEDGEHOG-INTERACTING PROTEIN"/>
    <property type="match status" value="1"/>
</dbReference>
<dbReference type="RefSeq" id="WP_175545538.1">
    <property type="nucleotide sequence ID" value="NZ_FPKR01000002.1"/>
</dbReference>
<dbReference type="PANTHER" id="PTHR19328:SF75">
    <property type="entry name" value="ALDOSE SUGAR DEHYDROGENASE YLII"/>
    <property type="match status" value="1"/>
</dbReference>
<name>A0A1K2H719_9NEIS</name>
<reference evidence="3 4" key="1">
    <citation type="submission" date="2016-11" db="EMBL/GenBank/DDBJ databases">
        <authorList>
            <person name="Jaros S."/>
            <person name="Januszkiewicz K."/>
            <person name="Wedrychowicz H."/>
        </authorList>
    </citation>
    <scope>NUCLEOTIDE SEQUENCE [LARGE SCALE GENOMIC DNA]</scope>
    <source>
        <strain evidence="3 4">DSM 18899</strain>
    </source>
</reference>
<sequence length="385" mass="41669">MFAVLPLRLSLRGLCLSLGLLCASSPAWAIDLPARFRSEAYALTLSQFVGGLDHPWGMAFLPDGRLLVTERAGRLRLVGSDGRVSAPLAGLPPIMASGQGGLLDVAIDPQFRSTRWIYLSYAEPRGQGRNGTSVLRAKLDETGLSEPKVIFRQQPAVASQLHFGSRLAFAPDGTLFVTTGDRYSERDQAQSLDNHLGKVIRIRADGSVPPDNPFLKQAGARPEIWSYGHRNLQGAAVHPLSGQLWTHEHGAKGGDEVNLTQAGVNYGWPVITWGVDYSGAPIGEGSRKAGMAQPLHYWVPSIAPSGMAFYQGQPFAQWQGSLLVGALRGQMLVRLALDGTKIKQEERLLQGLGQRIRDVRVGPDGLIYLLTDEGDGSILRLSPQP</sequence>
<keyword evidence="1" id="KW-0732">Signal</keyword>
<protein>
    <submittedName>
        <fullName evidence="3">Glucose/arabinose dehydrogenase, beta-propeller fold</fullName>
    </submittedName>
</protein>
<dbReference type="AlphaFoldDB" id="A0A1K2H719"/>
<evidence type="ECO:0000313" key="3">
    <source>
        <dbReference type="EMBL" id="SFZ72273.1"/>
    </source>
</evidence>
<organism evidence="3 4">
    <name type="scientific">Chitinimonas taiwanensis DSM 18899</name>
    <dbReference type="NCBI Taxonomy" id="1121279"/>
    <lineage>
        <taxon>Bacteria</taxon>
        <taxon>Pseudomonadati</taxon>
        <taxon>Pseudomonadota</taxon>
        <taxon>Betaproteobacteria</taxon>
        <taxon>Neisseriales</taxon>
        <taxon>Chitinibacteraceae</taxon>
        <taxon>Chitinimonas</taxon>
    </lineage>
</organism>
<dbReference type="Pfam" id="PF07995">
    <property type="entry name" value="GSDH"/>
    <property type="match status" value="1"/>
</dbReference>
<dbReference type="EMBL" id="FPKR01000002">
    <property type="protein sequence ID" value="SFZ72273.1"/>
    <property type="molecule type" value="Genomic_DNA"/>
</dbReference>
<dbReference type="STRING" id="1121279.SAMN02745887_00577"/>
<dbReference type="SUPFAM" id="SSF50952">
    <property type="entry name" value="Soluble quinoprotein glucose dehydrogenase"/>
    <property type="match status" value="1"/>
</dbReference>
<feature type="signal peptide" evidence="1">
    <location>
        <begin position="1"/>
        <end position="29"/>
    </location>
</feature>
<proteinExistence type="predicted"/>
<dbReference type="InterPro" id="IPR011041">
    <property type="entry name" value="Quinoprot_gluc/sorb_DH_b-prop"/>
</dbReference>
<feature type="domain" description="Glucose/Sorbosone dehydrogenase" evidence="2">
    <location>
        <begin position="52"/>
        <end position="380"/>
    </location>
</feature>
<keyword evidence="4" id="KW-1185">Reference proteome</keyword>
<gene>
    <name evidence="3" type="ORF">SAMN02745887_00577</name>
</gene>
<dbReference type="InterPro" id="IPR012938">
    <property type="entry name" value="Glc/Sorbosone_DH"/>
</dbReference>
<evidence type="ECO:0000313" key="4">
    <source>
        <dbReference type="Proteomes" id="UP000186513"/>
    </source>
</evidence>
<evidence type="ECO:0000256" key="1">
    <source>
        <dbReference type="SAM" id="SignalP"/>
    </source>
</evidence>
<evidence type="ECO:0000259" key="2">
    <source>
        <dbReference type="Pfam" id="PF07995"/>
    </source>
</evidence>
<dbReference type="Proteomes" id="UP000186513">
    <property type="component" value="Unassembled WGS sequence"/>
</dbReference>
<dbReference type="InterPro" id="IPR011042">
    <property type="entry name" value="6-blade_b-propeller_TolB-like"/>
</dbReference>
<feature type="chain" id="PRO_5012634222" evidence="1">
    <location>
        <begin position="30"/>
        <end position="385"/>
    </location>
</feature>
<dbReference type="Gene3D" id="2.120.10.30">
    <property type="entry name" value="TolB, C-terminal domain"/>
    <property type="match status" value="1"/>
</dbReference>